<feature type="compositionally biased region" description="Basic and acidic residues" evidence="1">
    <location>
        <begin position="19"/>
        <end position="45"/>
    </location>
</feature>
<sequence>MAYRTPSSVRTHVSVPTSDDPRVKDVRELRVDAQRLLDSRERDEPEGLASPSRGDEEARSPVEAFFDDEAPAPDYDGTLACAGAPAPAPAEDPSLLRCAWRELGSTRGLHFWPRDSSPKAVALLLPSSDGGLGPGVARYPQALEKCHTQRGRGALFLRLAHELATGRCHTWSYEDTGSQLKWQTNHHGKFVEEFVSGDVSSLILDWSAVRKKKMKLARQGSLETAVDDAFIACAWLMEQYPRAYVLIVGHGFGGAVGWACLDRLQRKGLGHRIGGTATIAGHAFGGDAYDLRNLSTPPCIDRSSCPCLFLHGSRDGNVALQISEFLHAKALARKKSRGSSLTIVSGADHGFASRRDVAFTALRDWALGTLPKGQIPIAKRKKKKRKPKIIVVDDDDNSVEDVLDATPFSRLVGKRDPHRSKNRIKLRKVKPLEKPTHPLCGMCGFWELDK</sequence>
<reference evidence="2" key="1">
    <citation type="submission" date="2021-01" db="EMBL/GenBank/DDBJ databases">
        <authorList>
            <person name="Corre E."/>
            <person name="Pelletier E."/>
            <person name="Niang G."/>
            <person name="Scheremetjew M."/>
            <person name="Finn R."/>
            <person name="Kale V."/>
            <person name="Holt S."/>
            <person name="Cochrane G."/>
            <person name="Meng A."/>
            <person name="Brown T."/>
            <person name="Cohen L."/>
        </authorList>
    </citation>
    <scope>NUCLEOTIDE SEQUENCE</scope>
    <source>
        <strain evidence="2">CCMP1756</strain>
    </source>
</reference>
<protein>
    <recommendedName>
        <fullName evidence="5">Peptidase S9 prolyl oligopeptidase catalytic domain-containing protein</fullName>
    </recommendedName>
</protein>
<dbReference type="InterPro" id="IPR029058">
    <property type="entry name" value="AB_hydrolase_fold"/>
</dbReference>
<evidence type="ECO:0000313" key="4">
    <source>
        <dbReference type="Proteomes" id="UP000789595"/>
    </source>
</evidence>
<evidence type="ECO:0008006" key="5">
    <source>
        <dbReference type="Google" id="ProtNLM"/>
    </source>
</evidence>
<dbReference type="SUPFAM" id="SSF53474">
    <property type="entry name" value="alpha/beta-Hydrolases"/>
    <property type="match status" value="1"/>
</dbReference>
<proteinExistence type="predicted"/>
<keyword evidence="4" id="KW-1185">Reference proteome</keyword>
<evidence type="ECO:0000313" key="2">
    <source>
        <dbReference type="EMBL" id="CAE0702632.1"/>
    </source>
</evidence>
<dbReference type="Gene3D" id="3.40.50.1820">
    <property type="entry name" value="alpha/beta hydrolase"/>
    <property type="match status" value="1"/>
</dbReference>
<reference evidence="3" key="2">
    <citation type="submission" date="2021-11" db="EMBL/GenBank/DDBJ databases">
        <authorList>
            <consortium name="Genoscope - CEA"/>
            <person name="William W."/>
        </authorList>
    </citation>
    <scope>NUCLEOTIDE SEQUENCE</scope>
</reference>
<evidence type="ECO:0000313" key="3">
    <source>
        <dbReference type="EMBL" id="CAH0364427.1"/>
    </source>
</evidence>
<organism evidence="2">
    <name type="scientific">Pelagomonas calceolata</name>
    <dbReference type="NCBI Taxonomy" id="35677"/>
    <lineage>
        <taxon>Eukaryota</taxon>
        <taxon>Sar</taxon>
        <taxon>Stramenopiles</taxon>
        <taxon>Ochrophyta</taxon>
        <taxon>Pelagophyceae</taxon>
        <taxon>Pelagomonadales</taxon>
        <taxon>Pelagomonadaceae</taxon>
        <taxon>Pelagomonas</taxon>
    </lineage>
</organism>
<dbReference type="EMBL" id="HBIW01020971">
    <property type="protein sequence ID" value="CAE0702632.1"/>
    <property type="molecule type" value="Transcribed_RNA"/>
</dbReference>
<accession>A0A7S4EBS2</accession>
<gene>
    <name evidence="2" type="ORF">PCAL00307_LOCUS18077</name>
    <name evidence="3" type="ORF">PECAL_1P07880</name>
</gene>
<dbReference type="EMBL" id="CAKKNE010000001">
    <property type="protein sequence ID" value="CAH0364427.1"/>
    <property type="molecule type" value="Genomic_DNA"/>
</dbReference>
<feature type="compositionally biased region" description="Polar residues" evidence="1">
    <location>
        <begin position="1"/>
        <end position="17"/>
    </location>
</feature>
<dbReference type="OrthoDB" id="407590at2759"/>
<dbReference type="AlphaFoldDB" id="A0A7S4EBS2"/>
<feature type="region of interest" description="Disordered" evidence="1">
    <location>
        <begin position="1"/>
        <end position="60"/>
    </location>
</feature>
<dbReference type="Proteomes" id="UP000789595">
    <property type="component" value="Unassembled WGS sequence"/>
</dbReference>
<feature type="non-terminal residue" evidence="2">
    <location>
        <position position="450"/>
    </location>
</feature>
<evidence type="ECO:0000256" key="1">
    <source>
        <dbReference type="SAM" id="MobiDB-lite"/>
    </source>
</evidence>
<name>A0A7S4EBS2_9STRA</name>